<dbReference type="Gene3D" id="2.40.50.100">
    <property type="match status" value="1"/>
</dbReference>
<feature type="region of interest" description="Disordered" evidence="4">
    <location>
        <begin position="374"/>
        <end position="419"/>
    </location>
</feature>
<comment type="caution">
    <text evidence="9">The sequence shown here is derived from an EMBL/GenBank/DDBJ whole genome shotgun (WGS) entry which is preliminary data.</text>
</comment>
<evidence type="ECO:0000256" key="2">
    <source>
        <dbReference type="ARBA" id="ARBA00009477"/>
    </source>
</evidence>
<dbReference type="Gene3D" id="1.10.287.470">
    <property type="entry name" value="Helix hairpin bin"/>
    <property type="match status" value="1"/>
</dbReference>
<feature type="domain" description="Multidrug resistance protein MdtA-like C-terminal permuted SH3" evidence="8">
    <location>
        <begin position="310"/>
        <end position="369"/>
    </location>
</feature>
<dbReference type="Proteomes" id="UP001597102">
    <property type="component" value="Unassembled WGS sequence"/>
</dbReference>
<evidence type="ECO:0000259" key="6">
    <source>
        <dbReference type="Pfam" id="PF25917"/>
    </source>
</evidence>
<feature type="domain" description="Multidrug resistance protein MdtA-like barrel-sandwich hybrid" evidence="6">
    <location>
        <begin position="74"/>
        <end position="204"/>
    </location>
</feature>
<dbReference type="InterPro" id="IPR058625">
    <property type="entry name" value="MdtA-like_BSH"/>
</dbReference>
<protein>
    <submittedName>
        <fullName evidence="9">Efflux RND transporter periplasmic adaptor subunit</fullName>
    </submittedName>
</protein>
<dbReference type="Pfam" id="PF25967">
    <property type="entry name" value="RND-MFP_C"/>
    <property type="match status" value="1"/>
</dbReference>
<feature type="compositionally biased region" description="Basic and acidic residues" evidence="4">
    <location>
        <begin position="374"/>
        <end position="384"/>
    </location>
</feature>
<keyword evidence="3" id="KW-0175">Coiled coil</keyword>
<dbReference type="EMBL" id="JBHTJO010000001">
    <property type="protein sequence ID" value="MFD0986946.1"/>
    <property type="molecule type" value="Genomic_DNA"/>
</dbReference>
<feature type="domain" description="Multidrug resistance protein MdtA-like beta-barrel" evidence="7">
    <location>
        <begin position="219"/>
        <end position="302"/>
    </location>
</feature>
<dbReference type="Gene3D" id="2.40.420.20">
    <property type="match status" value="1"/>
</dbReference>
<dbReference type="Pfam" id="PF25917">
    <property type="entry name" value="BSH_RND"/>
    <property type="match status" value="1"/>
</dbReference>
<dbReference type="Pfam" id="PF25944">
    <property type="entry name" value="Beta-barrel_RND"/>
    <property type="match status" value="1"/>
</dbReference>
<proteinExistence type="inferred from homology"/>
<dbReference type="SUPFAM" id="SSF111369">
    <property type="entry name" value="HlyD-like secretion proteins"/>
    <property type="match status" value="1"/>
</dbReference>
<evidence type="ECO:0000313" key="10">
    <source>
        <dbReference type="Proteomes" id="UP001597102"/>
    </source>
</evidence>
<feature type="coiled-coil region" evidence="3">
    <location>
        <begin position="114"/>
        <end position="179"/>
    </location>
</feature>
<comment type="subcellular location">
    <subcellularLocation>
        <location evidence="1">Cell envelope</location>
    </subcellularLocation>
</comment>
<dbReference type="InterPro" id="IPR058627">
    <property type="entry name" value="MdtA-like_C"/>
</dbReference>
<sequence>MTEAGIFAWEWTSRAMRLALVVTALPFFLSGCSDESGTADTEQAPLPSVVVEAVTAQDVADQADFVGRTEASQRVDIRARVAGTLLERPFEEGEEIEKGAILYKIDPAEFQANVLAAEAKLTKAQASLEENERNRKRYETLLERETASQAQYDIAKSQADQSKADVEAAKADLERAELDLGYATITSPIAGRSGISSVDVGNLIGPDSGVLVTVLDLDPIYVIFSVGERDYLNFKEADKAGDAPAIKPQIRLANNELYGQEGKIDLIDNKVDPATGTIAVRLQFPNPDRLLVPGQYVSVLLSRATPEERIVIPQVAVQENQAGPFVLIVNGAGRVESRPVKTGDRIEDGIVVLEGLAEGETLVVEGIQKVRPGAEVETDFRDPAETPEIVDEEASPEAEAGQSDPTPGTEPDAGPQAGP</sequence>
<evidence type="ECO:0000256" key="4">
    <source>
        <dbReference type="SAM" id="MobiDB-lite"/>
    </source>
</evidence>
<evidence type="ECO:0000259" key="5">
    <source>
        <dbReference type="Pfam" id="PF25876"/>
    </source>
</evidence>
<dbReference type="PANTHER" id="PTHR30158">
    <property type="entry name" value="ACRA/E-RELATED COMPONENT OF DRUG EFFLUX TRANSPORTER"/>
    <property type="match status" value="1"/>
</dbReference>
<dbReference type="Pfam" id="PF25876">
    <property type="entry name" value="HH_MFP_RND"/>
    <property type="match status" value="1"/>
</dbReference>
<dbReference type="InterPro" id="IPR058624">
    <property type="entry name" value="MdtA-like_HH"/>
</dbReference>
<reference evidence="10" key="1">
    <citation type="journal article" date="2019" name="Int. J. Syst. Evol. Microbiol.">
        <title>The Global Catalogue of Microorganisms (GCM) 10K type strain sequencing project: providing services to taxonomists for standard genome sequencing and annotation.</title>
        <authorList>
            <consortium name="The Broad Institute Genomics Platform"/>
            <consortium name="The Broad Institute Genome Sequencing Center for Infectious Disease"/>
            <person name="Wu L."/>
            <person name="Ma J."/>
        </authorList>
    </citation>
    <scope>NUCLEOTIDE SEQUENCE [LARGE SCALE GENOMIC DNA]</scope>
    <source>
        <strain evidence="10">CCUG 61697</strain>
    </source>
</reference>
<dbReference type="RefSeq" id="WP_379088014.1">
    <property type="nucleotide sequence ID" value="NZ_JBHTJO010000001.1"/>
</dbReference>
<evidence type="ECO:0000313" key="9">
    <source>
        <dbReference type="EMBL" id="MFD0986946.1"/>
    </source>
</evidence>
<keyword evidence="10" id="KW-1185">Reference proteome</keyword>
<dbReference type="Gene3D" id="2.40.30.170">
    <property type="match status" value="1"/>
</dbReference>
<feature type="domain" description="Multidrug resistance protein MdtA-like alpha-helical hairpin" evidence="5">
    <location>
        <begin position="116"/>
        <end position="183"/>
    </location>
</feature>
<evidence type="ECO:0000256" key="3">
    <source>
        <dbReference type="SAM" id="Coils"/>
    </source>
</evidence>
<evidence type="ECO:0000259" key="8">
    <source>
        <dbReference type="Pfam" id="PF25967"/>
    </source>
</evidence>
<gene>
    <name evidence="9" type="ORF">ACFQ2F_07520</name>
</gene>
<name>A0ABW3JAZ5_9HYPH</name>
<accession>A0ABW3JAZ5</accession>
<comment type="similarity">
    <text evidence="2">Belongs to the membrane fusion protein (MFP) (TC 8.A.1) family.</text>
</comment>
<dbReference type="NCBIfam" id="TIGR01730">
    <property type="entry name" value="RND_mfp"/>
    <property type="match status" value="1"/>
</dbReference>
<evidence type="ECO:0000259" key="7">
    <source>
        <dbReference type="Pfam" id="PF25944"/>
    </source>
</evidence>
<dbReference type="PANTHER" id="PTHR30158:SF3">
    <property type="entry name" value="MULTIDRUG EFFLUX PUMP SUBUNIT ACRA-RELATED"/>
    <property type="match status" value="1"/>
</dbReference>
<organism evidence="9 10">
    <name type="scientific">Methyloligella solikamskensis</name>
    <dbReference type="NCBI Taxonomy" id="1177756"/>
    <lineage>
        <taxon>Bacteria</taxon>
        <taxon>Pseudomonadati</taxon>
        <taxon>Pseudomonadota</taxon>
        <taxon>Alphaproteobacteria</taxon>
        <taxon>Hyphomicrobiales</taxon>
        <taxon>Hyphomicrobiaceae</taxon>
        <taxon>Methyloligella</taxon>
    </lineage>
</organism>
<dbReference type="InterPro" id="IPR006143">
    <property type="entry name" value="RND_pump_MFP"/>
</dbReference>
<dbReference type="InterPro" id="IPR058626">
    <property type="entry name" value="MdtA-like_b-barrel"/>
</dbReference>
<evidence type="ECO:0000256" key="1">
    <source>
        <dbReference type="ARBA" id="ARBA00004196"/>
    </source>
</evidence>